<reference evidence="2 3" key="1">
    <citation type="submission" date="2016-10" db="EMBL/GenBank/DDBJ databases">
        <title>The whole genome sequencing and assembly of Bacillus simplex DSM 1321 strain.</title>
        <authorList>
            <person name="Park M.-K."/>
            <person name="Lee Y.-J."/>
            <person name="Yi H."/>
            <person name="Bahn Y.-S."/>
            <person name="Kim J.F."/>
            <person name="Lee D.-W."/>
        </authorList>
    </citation>
    <scope>NUCLEOTIDE SEQUENCE [LARGE SCALE GENOMIC DNA]</scope>
    <source>
        <strain evidence="2 3">DSM 1321</strain>
    </source>
</reference>
<dbReference type="EMBL" id="CP017704">
    <property type="protein sequence ID" value="ASS95761.1"/>
    <property type="molecule type" value="Genomic_DNA"/>
</dbReference>
<proteinExistence type="predicted"/>
<dbReference type="Proteomes" id="UP000214618">
    <property type="component" value="Chromosome"/>
</dbReference>
<feature type="transmembrane region" description="Helical" evidence="1">
    <location>
        <begin position="5"/>
        <end position="22"/>
    </location>
</feature>
<keyword evidence="1" id="KW-0812">Transmembrane</keyword>
<evidence type="ECO:0000313" key="2">
    <source>
        <dbReference type="EMBL" id="ASS95761.1"/>
    </source>
</evidence>
<gene>
    <name evidence="2" type="ORF">BS1321_18740</name>
</gene>
<feature type="transmembrane region" description="Helical" evidence="1">
    <location>
        <begin position="55"/>
        <end position="74"/>
    </location>
</feature>
<evidence type="ECO:0000256" key="1">
    <source>
        <dbReference type="SAM" id="Phobius"/>
    </source>
</evidence>
<protein>
    <recommendedName>
        <fullName evidence="4">DUF4260 domain-containing protein</fullName>
    </recommendedName>
</protein>
<dbReference type="InterPro" id="IPR025356">
    <property type="entry name" value="DUF4260"/>
</dbReference>
<evidence type="ECO:0000313" key="3">
    <source>
        <dbReference type="Proteomes" id="UP000214618"/>
    </source>
</evidence>
<feature type="transmembrane region" description="Helical" evidence="1">
    <location>
        <begin position="28"/>
        <end position="48"/>
    </location>
</feature>
<accession>A0A223EKK5</accession>
<feature type="transmembrane region" description="Helical" evidence="1">
    <location>
        <begin position="80"/>
        <end position="98"/>
    </location>
</feature>
<organism evidence="2 3">
    <name type="scientific">Peribacillus simplex NBRC 15720 = DSM 1321</name>
    <dbReference type="NCBI Taxonomy" id="1349754"/>
    <lineage>
        <taxon>Bacteria</taxon>
        <taxon>Bacillati</taxon>
        <taxon>Bacillota</taxon>
        <taxon>Bacilli</taxon>
        <taxon>Bacillales</taxon>
        <taxon>Bacillaceae</taxon>
        <taxon>Peribacillus</taxon>
    </lineage>
</organism>
<dbReference type="GeneID" id="56474805"/>
<sequence>MVKKFLHIEGLMVLLAVIYIYSLYEFSWWIFLLLILSPDVSMLAYLINERIGAKVYNLFHTYILSIFMILLAIFLKSDAFMMIGLIWTAHIGMDRLFGYGLKYTSSFKATHIQRL</sequence>
<keyword evidence="1" id="KW-0472">Membrane</keyword>
<keyword evidence="1" id="KW-1133">Transmembrane helix</keyword>
<name>A0A223EKK5_9BACI</name>
<dbReference type="AlphaFoldDB" id="A0A223EKK5"/>
<dbReference type="RefSeq" id="WP_063232588.1">
    <property type="nucleotide sequence ID" value="NZ_BCVO01000003.1"/>
</dbReference>
<evidence type="ECO:0008006" key="4">
    <source>
        <dbReference type="Google" id="ProtNLM"/>
    </source>
</evidence>
<dbReference type="OrthoDB" id="9813911at2"/>
<dbReference type="Pfam" id="PF14079">
    <property type="entry name" value="DUF4260"/>
    <property type="match status" value="1"/>
</dbReference>